<dbReference type="KEGG" id="scn:Solca_1522"/>
<accession>H8KQH9</accession>
<evidence type="ECO:0000313" key="3">
    <source>
        <dbReference type="Proteomes" id="UP000007590"/>
    </source>
</evidence>
<dbReference type="RefSeq" id="WP_014679822.1">
    <property type="nucleotide sequence ID" value="NC_017770.1"/>
</dbReference>
<proteinExistence type="predicted"/>
<dbReference type="Proteomes" id="UP000007590">
    <property type="component" value="Chromosome"/>
</dbReference>
<name>H8KQH9_SOLCM</name>
<protein>
    <submittedName>
        <fullName evidence="2">Uncharacterized protein</fullName>
    </submittedName>
</protein>
<keyword evidence="3" id="KW-1185">Reference proteome</keyword>
<feature type="compositionally biased region" description="Polar residues" evidence="1">
    <location>
        <begin position="15"/>
        <end position="26"/>
    </location>
</feature>
<gene>
    <name evidence="2" type="ordered locus">Solca_1522</name>
</gene>
<organism evidence="2 3">
    <name type="scientific">Solitalea canadensis (strain ATCC 29591 / DSM 3403 / JCM 21819 / LMG 8368 / NBRC 15130 / NCIMB 12057 / USAM 9D)</name>
    <name type="common">Flexibacter canadensis</name>
    <dbReference type="NCBI Taxonomy" id="929556"/>
    <lineage>
        <taxon>Bacteria</taxon>
        <taxon>Pseudomonadati</taxon>
        <taxon>Bacteroidota</taxon>
        <taxon>Sphingobacteriia</taxon>
        <taxon>Sphingobacteriales</taxon>
        <taxon>Sphingobacteriaceae</taxon>
        <taxon>Solitalea</taxon>
    </lineage>
</organism>
<evidence type="ECO:0000313" key="2">
    <source>
        <dbReference type="EMBL" id="AFD06595.1"/>
    </source>
</evidence>
<sequence>MNTQDFRAGMDKDNTGSSQTNTNSQENVEEKGWNNVLPPETEKPLMTDYSIFKAGSDDFQEHPVFTADQEKEVMEKSEEKDNS</sequence>
<dbReference type="AlphaFoldDB" id="H8KQH9"/>
<evidence type="ECO:0000256" key="1">
    <source>
        <dbReference type="SAM" id="MobiDB-lite"/>
    </source>
</evidence>
<feature type="region of interest" description="Disordered" evidence="1">
    <location>
        <begin position="1"/>
        <end position="42"/>
    </location>
</feature>
<dbReference type="EMBL" id="CP003349">
    <property type="protein sequence ID" value="AFD06595.1"/>
    <property type="molecule type" value="Genomic_DNA"/>
</dbReference>
<reference evidence="2" key="1">
    <citation type="submission" date="2012-02" db="EMBL/GenBank/DDBJ databases">
        <title>The complete genome of Solitalea canadensis DSM 3403.</title>
        <authorList>
            <consortium name="US DOE Joint Genome Institute (JGI-PGF)"/>
            <person name="Lucas S."/>
            <person name="Copeland A."/>
            <person name="Lapidus A."/>
            <person name="Glavina del Rio T."/>
            <person name="Dalin E."/>
            <person name="Tice H."/>
            <person name="Bruce D."/>
            <person name="Goodwin L."/>
            <person name="Pitluck S."/>
            <person name="Peters L."/>
            <person name="Ovchinnikova G."/>
            <person name="Lu M."/>
            <person name="Kyrpides N."/>
            <person name="Mavromatis K."/>
            <person name="Ivanova N."/>
            <person name="Brettin T."/>
            <person name="Detter J.C."/>
            <person name="Han C."/>
            <person name="Larimer F."/>
            <person name="Land M."/>
            <person name="Hauser L."/>
            <person name="Markowitz V."/>
            <person name="Cheng J.-F."/>
            <person name="Hugenholtz P."/>
            <person name="Woyke T."/>
            <person name="Wu D."/>
            <person name="Spring S."/>
            <person name="Schroeder M."/>
            <person name="Kopitz M."/>
            <person name="Brambilla E."/>
            <person name="Klenk H.-P."/>
            <person name="Eisen J.A."/>
        </authorList>
    </citation>
    <scope>NUCLEOTIDE SEQUENCE</scope>
    <source>
        <strain evidence="2">DSM 3403</strain>
    </source>
</reference>
<dbReference type="HOGENOM" id="CLU_2540793_0_0_10"/>